<keyword evidence="2" id="KW-0378">Hydrolase</keyword>
<gene>
    <name evidence="4" type="ORF">IPP15_03215</name>
</gene>
<evidence type="ECO:0000313" key="4">
    <source>
        <dbReference type="EMBL" id="MBK9981429.1"/>
    </source>
</evidence>
<protein>
    <submittedName>
        <fullName evidence="4">DUF479 domain-containing protein</fullName>
    </submittedName>
</protein>
<keyword evidence="1" id="KW-0444">Lipid biosynthesis</keyword>
<dbReference type="PANTHER" id="PTHR38764">
    <property type="entry name" value="ACYL CARRIER PROTEIN PHOSPHODIESTERASE"/>
    <property type="match status" value="1"/>
</dbReference>
<dbReference type="EMBL" id="JADKGY010000001">
    <property type="protein sequence ID" value="MBK9981429.1"/>
    <property type="molecule type" value="Genomic_DNA"/>
</dbReference>
<evidence type="ECO:0000256" key="3">
    <source>
        <dbReference type="ARBA" id="ARBA00023098"/>
    </source>
</evidence>
<accession>A0A9D7XLS7</accession>
<sequence length="193" mass="22998">MNYLAHALLSPDDPSILMGNLWGDILKPRDYPLLTSGVHKGILRHRMIDAFTDQHEYVSQIIKLLRPYQGKYTPVVADVLMDYMLCKYWNTFYPKSLEKFCNAKYQVVLKNIKLIPDRLHPRIDRMVSHRWLESCKDRNRMEQTFLMLSKRASFENNIPEAMLPYNLHEKEMDRLFLHFFEDLKTYINLQNAS</sequence>
<name>A0A9D7XLS7_9BACT</name>
<dbReference type="PANTHER" id="PTHR38764:SF1">
    <property type="entry name" value="ACYL CARRIER PROTEIN PHOSPHODIESTERASE"/>
    <property type="match status" value="1"/>
</dbReference>
<evidence type="ECO:0000256" key="2">
    <source>
        <dbReference type="ARBA" id="ARBA00022801"/>
    </source>
</evidence>
<keyword evidence="3" id="KW-0443">Lipid metabolism</keyword>
<comment type="caution">
    <text evidence="4">The sequence shown here is derived from an EMBL/GenBank/DDBJ whole genome shotgun (WGS) entry which is preliminary data.</text>
</comment>
<organism evidence="4 5">
    <name type="scientific">Candidatus Opimibacter skivensis</name>
    <dbReference type="NCBI Taxonomy" id="2982028"/>
    <lineage>
        <taxon>Bacteria</taxon>
        <taxon>Pseudomonadati</taxon>
        <taxon>Bacteroidota</taxon>
        <taxon>Saprospiria</taxon>
        <taxon>Saprospirales</taxon>
        <taxon>Saprospiraceae</taxon>
        <taxon>Candidatus Opimibacter</taxon>
    </lineage>
</organism>
<dbReference type="Proteomes" id="UP000808337">
    <property type="component" value="Unassembled WGS sequence"/>
</dbReference>
<evidence type="ECO:0000256" key="1">
    <source>
        <dbReference type="ARBA" id="ARBA00022516"/>
    </source>
</evidence>
<dbReference type="AlphaFoldDB" id="A0A9D7XLS7"/>
<dbReference type="Pfam" id="PF04336">
    <property type="entry name" value="ACP_PD"/>
    <property type="match status" value="1"/>
</dbReference>
<proteinExistence type="predicted"/>
<dbReference type="GO" id="GO:0006633">
    <property type="term" value="P:fatty acid biosynthetic process"/>
    <property type="evidence" value="ECO:0007669"/>
    <property type="project" value="InterPro"/>
</dbReference>
<evidence type="ECO:0000313" key="5">
    <source>
        <dbReference type="Proteomes" id="UP000808337"/>
    </source>
</evidence>
<dbReference type="GO" id="GO:0008770">
    <property type="term" value="F:[acyl-carrier-protein] phosphodiesterase activity"/>
    <property type="evidence" value="ECO:0007669"/>
    <property type="project" value="InterPro"/>
</dbReference>
<dbReference type="InterPro" id="IPR007431">
    <property type="entry name" value="ACP_PD"/>
</dbReference>
<reference evidence="4 5" key="1">
    <citation type="submission" date="2020-10" db="EMBL/GenBank/DDBJ databases">
        <title>Connecting structure to function with the recovery of over 1000 high-quality activated sludge metagenome-assembled genomes encoding full-length rRNA genes using long-read sequencing.</title>
        <authorList>
            <person name="Singleton C.M."/>
            <person name="Petriglieri F."/>
            <person name="Kristensen J.M."/>
            <person name="Kirkegaard R.H."/>
            <person name="Michaelsen T.Y."/>
            <person name="Andersen M.H."/>
            <person name="Karst S.M."/>
            <person name="Dueholm M.S."/>
            <person name="Nielsen P.H."/>
            <person name="Albertsen M."/>
        </authorList>
    </citation>
    <scope>NUCLEOTIDE SEQUENCE [LARGE SCALE GENOMIC DNA]</scope>
    <source>
        <strain evidence="4">Ribe_18-Q3-R11-54_MAXAC.273</strain>
    </source>
</reference>